<dbReference type="Proteomes" id="UP000007264">
    <property type="component" value="Unassembled WGS sequence"/>
</dbReference>
<evidence type="ECO:0000256" key="4">
    <source>
        <dbReference type="ARBA" id="ARBA00023004"/>
    </source>
</evidence>
<evidence type="ECO:0000256" key="2">
    <source>
        <dbReference type="ARBA" id="ARBA00022714"/>
    </source>
</evidence>
<dbReference type="InterPro" id="IPR002109">
    <property type="entry name" value="Glutaredoxin"/>
</dbReference>
<dbReference type="NCBIfam" id="TIGR00365">
    <property type="entry name" value="Grx4 family monothiol glutaredoxin"/>
    <property type="match status" value="1"/>
</dbReference>
<evidence type="ECO:0000313" key="8">
    <source>
        <dbReference type="EMBL" id="EIE27815.1"/>
    </source>
</evidence>
<keyword evidence="9" id="KW-1185">Reference proteome</keyword>
<protein>
    <submittedName>
        <fullName evidence="8">Glutaredoxin</fullName>
    </submittedName>
</protein>
<dbReference type="GeneID" id="17045866"/>
<dbReference type="PROSITE" id="PS51354">
    <property type="entry name" value="GLUTAREDOXIN_2"/>
    <property type="match status" value="1"/>
</dbReference>
<evidence type="ECO:0000256" key="3">
    <source>
        <dbReference type="ARBA" id="ARBA00022723"/>
    </source>
</evidence>
<reference evidence="8 9" key="1">
    <citation type="journal article" date="2012" name="Genome Biol.">
        <title>The genome of the polar eukaryotic microalga coccomyxa subellipsoidea reveals traits of cold adaptation.</title>
        <authorList>
            <person name="Blanc G."/>
            <person name="Agarkova I."/>
            <person name="Grimwood J."/>
            <person name="Kuo A."/>
            <person name="Brueggeman A."/>
            <person name="Dunigan D."/>
            <person name="Gurnon J."/>
            <person name="Ladunga I."/>
            <person name="Lindquist E."/>
            <person name="Lucas S."/>
            <person name="Pangilinan J."/>
            <person name="Proschold T."/>
            <person name="Salamov A."/>
            <person name="Schmutz J."/>
            <person name="Weeks D."/>
            <person name="Yamada T."/>
            <person name="Claverie J.M."/>
            <person name="Grigoriev I."/>
            <person name="Van Etten J."/>
            <person name="Lomsadze A."/>
            <person name="Borodovsky M."/>
        </authorList>
    </citation>
    <scope>NUCLEOTIDE SEQUENCE [LARGE SCALE GENOMIC DNA]</scope>
    <source>
        <strain evidence="8 9">C-169</strain>
    </source>
</reference>
<evidence type="ECO:0000259" key="7">
    <source>
        <dbReference type="Pfam" id="PF00462"/>
    </source>
</evidence>
<gene>
    <name evidence="8" type="ORF">COCSUDRAFT_26911</name>
</gene>
<dbReference type="GO" id="GO:0005759">
    <property type="term" value="C:mitochondrial matrix"/>
    <property type="evidence" value="ECO:0007669"/>
    <property type="project" value="TreeGrafter"/>
</dbReference>
<keyword evidence="4" id="KW-0408">Iron</keyword>
<dbReference type="SUPFAM" id="SSF52833">
    <property type="entry name" value="Thioredoxin-like"/>
    <property type="match status" value="1"/>
</dbReference>
<proteinExistence type="inferred from homology"/>
<evidence type="ECO:0000256" key="6">
    <source>
        <dbReference type="ARBA" id="ARBA00023284"/>
    </source>
</evidence>
<dbReference type="InterPro" id="IPR004480">
    <property type="entry name" value="Monothiol_GRX-rel"/>
</dbReference>
<comment type="similarity">
    <text evidence="1">Belongs to the glutaredoxin family. CGFS subfamily.</text>
</comment>
<evidence type="ECO:0000313" key="9">
    <source>
        <dbReference type="Proteomes" id="UP000007264"/>
    </source>
</evidence>
<organism evidence="8 9">
    <name type="scientific">Coccomyxa subellipsoidea (strain C-169)</name>
    <name type="common">Green microalga</name>
    <dbReference type="NCBI Taxonomy" id="574566"/>
    <lineage>
        <taxon>Eukaryota</taxon>
        <taxon>Viridiplantae</taxon>
        <taxon>Chlorophyta</taxon>
        <taxon>core chlorophytes</taxon>
        <taxon>Trebouxiophyceae</taxon>
        <taxon>Trebouxiophyceae incertae sedis</taxon>
        <taxon>Coccomyxaceae</taxon>
        <taxon>Coccomyxa</taxon>
        <taxon>Coccomyxa subellipsoidea</taxon>
    </lineage>
</organism>
<dbReference type="AlphaFoldDB" id="I0ZAZ6"/>
<dbReference type="InterPro" id="IPR033658">
    <property type="entry name" value="GRX_PICOT-like"/>
</dbReference>
<feature type="domain" description="Glutaredoxin" evidence="7">
    <location>
        <begin position="133"/>
        <end position="200"/>
    </location>
</feature>
<keyword evidence="5" id="KW-0411">Iron-sulfur</keyword>
<dbReference type="KEGG" id="csl:COCSUDRAFT_26911"/>
<dbReference type="OrthoDB" id="415696at2759"/>
<dbReference type="Gene3D" id="3.40.30.10">
    <property type="entry name" value="Glutaredoxin"/>
    <property type="match status" value="1"/>
</dbReference>
<dbReference type="Pfam" id="PF00462">
    <property type="entry name" value="Glutaredoxin"/>
    <property type="match status" value="1"/>
</dbReference>
<name>I0ZAZ6_COCSC</name>
<dbReference type="FunFam" id="3.40.30.10:FF:000005">
    <property type="entry name" value="Glutaredoxin 5"/>
    <property type="match status" value="1"/>
</dbReference>
<keyword evidence="3" id="KW-0479">Metal-binding</keyword>
<evidence type="ECO:0000256" key="1">
    <source>
        <dbReference type="ARBA" id="ARBA00008983"/>
    </source>
</evidence>
<dbReference type="STRING" id="574566.I0ZAZ6"/>
<evidence type="ECO:0000256" key="5">
    <source>
        <dbReference type="ARBA" id="ARBA00023014"/>
    </source>
</evidence>
<sequence>MDKGELTQFPAAAGVYAVYSPDGRCQYIGLSRKATVSIASHLQELRDLTHAVRYEVVENPSREDLTAKWQEWVQAAVAENGEVPPGNAKGNTTWAIRRAMAKPEIKLTPGKGLQDLTCSIEDLLDQVVKSNKVVAFVKGTRTQPQCGFSHKVLSILNEIRTPYEVVNVLDETYNPGLREAIKAYSQWPTIPQLYIDGEFVGGADILEEMHTNGELRKMLST</sequence>
<comment type="caution">
    <text evidence="8">The sequence shown here is derived from an EMBL/GenBank/DDBJ whole genome shotgun (WGS) entry which is preliminary data.</text>
</comment>
<dbReference type="PANTHER" id="PTHR10293">
    <property type="entry name" value="GLUTAREDOXIN FAMILY MEMBER"/>
    <property type="match status" value="1"/>
</dbReference>
<dbReference type="PANTHER" id="PTHR10293:SF45">
    <property type="entry name" value="BIFUNCTIONAL MONOTHIOL GLUTAREDOXIN-S16, CHLOROPLASTIC"/>
    <property type="match status" value="1"/>
</dbReference>
<dbReference type="eggNOG" id="KOG0911">
    <property type="taxonomic scope" value="Eukaryota"/>
</dbReference>
<dbReference type="EMBL" id="AGSI01000001">
    <property type="protein sequence ID" value="EIE27815.1"/>
    <property type="molecule type" value="Genomic_DNA"/>
</dbReference>
<dbReference type="InterPro" id="IPR036249">
    <property type="entry name" value="Thioredoxin-like_sf"/>
</dbReference>
<keyword evidence="2" id="KW-0001">2Fe-2S</keyword>
<dbReference type="GO" id="GO:0051537">
    <property type="term" value="F:2 iron, 2 sulfur cluster binding"/>
    <property type="evidence" value="ECO:0007669"/>
    <property type="project" value="UniProtKB-KW"/>
</dbReference>
<dbReference type="GO" id="GO:0046872">
    <property type="term" value="F:metal ion binding"/>
    <property type="evidence" value="ECO:0007669"/>
    <property type="project" value="UniProtKB-KW"/>
</dbReference>
<dbReference type="RefSeq" id="XP_005652359.1">
    <property type="nucleotide sequence ID" value="XM_005652302.1"/>
</dbReference>
<accession>I0ZAZ6</accession>
<keyword evidence="6" id="KW-0676">Redox-active center</keyword>
<dbReference type="CDD" id="cd03028">
    <property type="entry name" value="GRX_PICOT_like"/>
    <property type="match status" value="1"/>
</dbReference>